<dbReference type="EMBL" id="UYRR01007324">
    <property type="protein sequence ID" value="VDK23505.1"/>
    <property type="molecule type" value="Genomic_DNA"/>
</dbReference>
<sequence>KSFRCFTQLPDKIGDANFETPSPKSSVSTRQSTFANPPHHLTNSVTVETDLNSQYSSSATATTIEPTDITDHRINNDLPLPLPTTFNNAVFMRRHQNDRESYSIL</sequence>
<organism evidence="4">
    <name type="scientific">Anisakis simplex</name>
    <name type="common">Herring worm</name>
    <dbReference type="NCBI Taxonomy" id="6269"/>
    <lineage>
        <taxon>Eukaryota</taxon>
        <taxon>Metazoa</taxon>
        <taxon>Ecdysozoa</taxon>
        <taxon>Nematoda</taxon>
        <taxon>Chromadorea</taxon>
        <taxon>Rhabditida</taxon>
        <taxon>Spirurina</taxon>
        <taxon>Ascaridomorpha</taxon>
        <taxon>Ascaridoidea</taxon>
        <taxon>Anisakidae</taxon>
        <taxon>Anisakis</taxon>
        <taxon>Anisakis simplex complex</taxon>
    </lineage>
</organism>
<reference evidence="4" key="1">
    <citation type="submission" date="2017-02" db="UniProtKB">
        <authorList>
            <consortium name="WormBaseParasite"/>
        </authorList>
    </citation>
    <scope>IDENTIFICATION</scope>
</reference>
<proteinExistence type="predicted"/>
<dbReference type="AlphaFoldDB" id="A0A0M3JA50"/>
<gene>
    <name evidence="2" type="ORF">ASIM_LOCUS4282</name>
</gene>
<accession>A0A0M3JA50</accession>
<feature type="region of interest" description="Disordered" evidence="1">
    <location>
        <begin position="14"/>
        <end position="42"/>
    </location>
</feature>
<reference evidence="2 3" key="2">
    <citation type="submission" date="2018-11" db="EMBL/GenBank/DDBJ databases">
        <authorList>
            <consortium name="Pathogen Informatics"/>
        </authorList>
    </citation>
    <scope>NUCLEOTIDE SEQUENCE [LARGE SCALE GENOMIC DNA]</scope>
</reference>
<keyword evidence="3" id="KW-1185">Reference proteome</keyword>
<evidence type="ECO:0000313" key="3">
    <source>
        <dbReference type="Proteomes" id="UP000267096"/>
    </source>
</evidence>
<dbReference type="WBParaSite" id="ASIM_0000447001-mRNA-1">
    <property type="protein sequence ID" value="ASIM_0000447001-mRNA-1"/>
    <property type="gene ID" value="ASIM_0000447001"/>
</dbReference>
<evidence type="ECO:0000313" key="4">
    <source>
        <dbReference type="WBParaSite" id="ASIM_0000447001-mRNA-1"/>
    </source>
</evidence>
<evidence type="ECO:0000313" key="2">
    <source>
        <dbReference type="EMBL" id="VDK23505.1"/>
    </source>
</evidence>
<feature type="compositionally biased region" description="Polar residues" evidence="1">
    <location>
        <begin position="19"/>
        <end position="42"/>
    </location>
</feature>
<dbReference type="Proteomes" id="UP000267096">
    <property type="component" value="Unassembled WGS sequence"/>
</dbReference>
<name>A0A0M3JA50_ANISI</name>
<evidence type="ECO:0000256" key="1">
    <source>
        <dbReference type="SAM" id="MobiDB-lite"/>
    </source>
</evidence>
<protein>
    <submittedName>
        <fullName evidence="2 4">Uncharacterized protein</fullName>
    </submittedName>
</protein>